<dbReference type="Pfam" id="PF12937">
    <property type="entry name" value="F-box-like"/>
    <property type="match status" value="1"/>
</dbReference>
<evidence type="ECO:0000313" key="11">
    <source>
        <dbReference type="EMBL" id="CEK80903.1"/>
    </source>
</evidence>
<dbReference type="GO" id="GO:0019005">
    <property type="term" value="C:SCF ubiquitin ligase complex"/>
    <property type="evidence" value="ECO:0007669"/>
    <property type="project" value="TreeGrafter"/>
</dbReference>
<accession>A0A0B7AJ98</accession>
<dbReference type="EMBL" id="HACG01034038">
    <property type="protein sequence ID" value="CEK80903.1"/>
    <property type="molecule type" value="Transcribed_RNA"/>
</dbReference>
<feature type="region of interest" description="Disordered" evidence="8">
    <location>
        <begin position="1"/>
        <end position="42"/>
    </location>
</feature>
<evidence type="ECO:0000256" key="8">
    <source>
        <dbReference type="SAM" id="MobiDB-lite"/>
    </source>
</evidence>
<evidence type="ECO:0000256" key="4">
    <source>
        <dbReference type="ARBA" id="ARBA00022490"/>
    </source>
</evidence>
<keyword evidence="6 7" id="KW-0802">TPR repeat</keyword>
<organism evidence="11">
    <name type="scientific">Arion vulgaris</name>
    <dbReference type="NCBI Taxonomy" id="1028688"/>
    <lineage>
        <taxon>Eukaryota</taxon>
        <taxon>Metazoa</taxon>
        <taxon>Spiralia</taxon>
        <taxon>Lophotrochozoa</taxon>
        <taxon>Mollusca</taxon>
        <taxon>Gastropoda</taxon>
        <taxon>Heterobranchia</taxon>
        <taxon>Euthyneura</taxon>
        <taxon>Panpulmonata</taxon>
        <taxon>Eupulmonata</taxon>
        <taxon>Stylommatophora</taxon>
        <taxon>Helicina</taxon>
        <taxon>Arionoidea</taxon>
        <taxon>Arionidae</taxon>
        <taxon>Arion</taxon>
    </lineage>
</organism>
<comment type="subcellular location">
    <subcellularLocation>
        <location evidence="1">Cytoplasm</location>
    </subcellularLocation>
</comment>
<keyword evidence="4" id="KW-0963">Cytoplasm</keyword>
<feature type="domain" description="F-box" evidence="9">
    <location>
        <begin position="211"/>
        <end position="261"/>
    </location>
</feature>
<reference evidence="11" key="1">
    <citation type="submission" date="2014-12" db="EMBL/GenBank/DDBJ databases">
        <title>Insight into the proteome of Arion vulgaris.</title>
        <authorList>
            <person name="Aradska J."/>
            <person name="Bulat T."/>
            <person name="Smidak R."/>
            <person name="Sarate P."/>
            <person name="Gangsoo J."/>
            <person name="Sialana F."/>
            <person name="Bilban M."/>
            <person name="Lubec G."/>
        </authorList>
    </citation>
    <scope>NUCLEOTIDE SEQUENCE</scope>
    <source>
        <tissue evidence="11">Skin</tissue>
    </source>
</reference>
<dbReference type="Pfam" id="PF19270">
    <property type="entry name" value="FBO_C"/>
    <property type="match status" value="1"/>
</dbReference>
<dbReference type="InterPro" id="IPR045464">
    <property type="entry name" value="Hrt3/FBXO9_C"/>
</dbReference>
<evidence type="ECO:0000259" key="9">
    <source>
        <dbReference type="Pfam" id="PF12937"/>
    </source>
</evidence>
<feature type="compositionally biased region" description="Basic and acidic residues" evidence="8">
    <location>
        <begin position="12"/>
        <end position="42"/>
    </location>
</feature>
<dbReference type="Gene3D" id="1.20.1280.50">
    <property type="match status" value="1"/>
</dbReference>
<dbReference type="GO" id="GO:0005737">
    <property type="term" value="C:cytoplasm"/>
    <property type="evidence" value="ECO:0007669"/>
    <property type="project" value="UniProtKB-SubCell"/>
</dbReference>
<evidence type="ECO:0000256" key="7">
    <source>
        <dbReference type="PROSITE-ProRule" id="PRU00339"/>
    </source>
</evidence>
<feature type="domain" description="F-box protein Hrt3/FBXO9 C-terminal" evidence="10">
    <location>
        <begin position="272"/>
        <end position="413"/>
    </location>
</feature>
<dbReference type="InterPro" id="IPR019734">
    <property type="entry name" value="TPR_rpt"/>
</dbReference>
<dbReference type="PANTHER" id="PTHR12874">
    <property type="entry name" value="F-BOX ONLY PROTEIN 48-RELATED"/>
    <property type="match status" value="1"/>
</dbReference>
<dbReference type="PANTHER" id="PTHR12874:SF29">
    <property type="entry name" value="F-BOX ONLY PROTEIN 9"/>
    <property type="match status" value="1"/>
</dbReference>
<gene>
    <name evidence="11" type="primary">ORF123327</name>
</gene>
<evidence type="ECO:0000256" key="5">
    <source>
        <dbReference type="ARBA" id="ARBA00022786"/>
    </source>
</evidence>
<keyword evidence="5" id="KW-0833">Ubl conjugation pathway</keyword>
<dbReference type="InterPro" id="IPR001810">
    <property type="entry name" value="F-box_dom"/>
</dbReference>
<dbReference type="AlphaFoldDB" id="A0A0B7AJ98"/>
<name>A0A0B7AJ98_9EUPU</name>
<feature type="repeat" description="TPR" evidence="7">
    <location>
        <begin position="119"/>
        <end position="152"/>
    </location>
</feature>
<comment type="pathway">
    <text evidence="2">Protein modification; protein ubiquitination.</text>
</comment>
<evidence type="ECO:0000256" key="6">
    <source>
        <dbReference type="ARBA" id="ARBA00022803"/>
    </source>
</evidence>
<dbReference type="GO" id="GO:0031146">
    <property type="term" value="P:SCF-dependent proteasomal ubiquitin-dependent protein catabolic process"/>
    <property type="evidence" value="ECO:0007669"/>
    <property type="project" value="TreeGrafter"/>
</dbReference>
<evidence type="ECO:0000256" key="2">
    <source>
        <dbReference type="ARBA" id="ARBA00004906"/>
    </source>
</evidence>
<evidence type="ECO:0000259" key="10">
    <source>
        <dbReference type="Pfam" id="PF19270"/>
    </source>
</evidence>
<evidence type="ECO:0000256" key="3">
    <source>
        <dbReference type="ARBA" id="ARBA00019775"/>
    </source>
</evidence>
<dbReference type="CDD" id="cd22089">
    <property type="entry name" value="F-box_FBXO9"/>
    <property type="match status" value="1"/>
</dbReference>
<dbReference type="SUPFAM" id="SSF81383">
    <property type="entry name" value="F-box domain"/>
    <property type="match status" value="1"/>
</dbReference>
<dbReference type="InterPro" id="IPR036047">
    <property type="entry name" value="F-box-like_dom_sf"/>
</dbReference>
<dbReference type="PROSITE" id="PS50005">
    <property type="entry name" value="TPR"/>
    <property type="match status" value="1"/>
</dbReference>
<dbReference type="FunFam" id="1.20.1280.50:FF:000012">
    <property type="entry name" value="F-box only protein 9"/>
    <property type="match status" value="1"/>
</dbReference>
<protein>
    <recommendedName>
        <fullName evidence="3">F-box only protein 9</fullName>
    </recommendedName>
</protein>
<proteinExistence type="predicted"/>
<feature type="region of interest" description="Disordered" evidence="8">
    <location>
        <begin position="87"/>
        <end position="107"/>
    </location>
</feature>
<feature type="compositionally biased region" description="Polar residues" evidence="8">
    <location>
        <begin position="96"/>
        <end position="106"/>
    </location>
</feature>
<evidence type="ECO:0000256" key="1">
    <source>
        <dbReference type="ARBA" id="ARBA00004496"/>
    </source>
</evidence>
<sequence>MDEIPPISEAEMDNRHSNESDEEYEFRHVELEEEDDKKALDKNSEMVQNMKKLYGDNSAIGENSRKSSGVQDVNIQLEVFRQKWQDELQQKPESSRGGSNDGSNVDKNVKQAVDNENEARAFFVQGMQAEDDGLLNEAIFYYRKALQLVPDIESRLGNVYSRSPRDRARQDSESSVEESDIEEYLLDHLQHLKLKEKALCLPEYDQKMTHISCLPVELIVYILHWVVSSDLDLRSLEMFSLVCHGFYVCAREERVWKKACQKVWGANLGSVKKYNGSWRRMMIERPHLLFDGCYISKVTYVRQGEQGMDSFYRPYHLVEYFRYVRFFPDGQMLMLVSPEEPLQSLTKLRYQNSKVAGILKGGYRLSDFKVTCVLKRVKSEPASNNRYKRQRHVANQNDLDMSYSVEFDVVSNGRRSNAQLVWCSYAVSSVQRSTGTEIINNFELNKRTFPSLIFSRVKSYTSASTEPLM</sequence>